<feature type="transmembrane region" description="Helical" evidence="11">
    <location>
        <begin position="70"/>
        <end position="91"/>
    </location>
</feature>
<evidence type="ECO:0000313" key="13">
    <source>
        <dbReference type="Proteomes" id="UP000537141"/>
    </source>
</evidence>
<evidence type="ECO:0000256" key="3">
    <source>
        <dbReference type="ARBA" id="ARBA00022475"/>
    </source>
</evidence>
<dbReference type="PANTHER" id="PTHR30520:SF10">
    <property type="entry name" value="FORMATE CHANNEL FOCA-RELATED"/>
    <property type="match status" value="1"/>
</dbReference>
<dbReference type="GO" id="GO:0042802">
    <property type="term" value="F:identical protein binding"/>
    <property type="evidence" value="ECO:0007669"/>
    <property type="project" value="UniProtKB-ARBA"/>
</dbReference>
<evidence type="ECO:0000256" key="2">
    <source>
        <dbReference type="ARBA" id="ARBA00022448"/>
    </source>
</evidence>
<keyword evidence="2" id="KW-0813">Transport</keyword>
<feature type="transmembrane region" description="Helical" evidence="11">
    <location>
        <begin position="112"/>
        <end position="136"/>
    </location>
</feature>
<dbReference type="AlphaFoldDB" id="A0A7X0NKL9"/>
<dbReference type="GO" id="GO:0005886">
    <property type="term" value="C:plasma membrane"/>
    <property type="evidence" value="ECO:0007669"/>
    <property type="project" value="UniProtKB-SubCell"/>
</dbReference>
<comment type="catalytic activity">
    <reaction evidence="8">
        <text>formate(in) = formate(out)</text>
        <dbReference type="Rhea" id="RHEA:29679"/>
        <dbReference type="ChEBI" id="CHEBI:15740"/>
    </reaction>
</comment>
<dbReference type="PROSITE" id="PS01006">
    <property type="entry name" value="FORMATE_NITRITE_TP_2"/>
    <property type="match status" value="1"/>
</dbReference>
<dbReference type="InterPro" id="IPR023271">
    <property type="entry name" value="Aquaporin-like"/>
</dbReference>
<accession>A0A7X0NKL9</accession>
<keyword evidence="7 11" id="KW-0472">Membrane</keyword>
<dbReference type="Proteomes" id="UP000537141">
    <property type="component" value="Unassembled WGS sequence"/>
</dbReference>
<evidence type="ECO:0000256" key="10">
    <source>
        <dbReference type="NCBIfam" id="TIGR04060"/>
    </source>
</evidence>
<feature type="transmembrane region" description="Helical" evidence="11">
    <location>
        <begin position="36"/>
        <end position="58"/>
    </location>
</feature>
<evidence type="ECO:0000313" key="12">
    <source>
        <dbReference type="EMBL" id="MBB6545061.1"/>
    </source>
</evidence>
<dbReference type="PANTHER" id="PTHR30520">
    <property type="entry name" value="FORMATE TRANSPORTER-RELATED"/>
    <property type="match status" value="1"/>
</dbReference>
<dbReference type="InterPro" id="IPR000292">
    <property type="entry name" value="For/NO2_transpt"/>
</dbReference>
<keyword evidence="3" id="KW-1003">Cell membrane</keyword>
<keyword evidence="13" id="KW-1185">Reference proteome</keyword>
<dbReference type="InterPro" id="IPR023999">
    <property type="entry name" value="Formate_transptr_FocA"/>
</dbReference>
<dbReference type="GO" id="GO:0015499">
    <property type="term" value="F:formate transmembrane transporter activity"/>
    <property type="evidence" value="ECO:0007669"/>
    <property type="project" value="UniProtKB-UniRule"/>
</dbReference>
<gene>
    <name evidence="12" type="ORF">HNQ55_003603</name>
</gene>
<dbReference type="FunFam" id="1.20.1080.10:FF:000006">
    <property type="entry name" value="Formate transporter FocA"/>
    <property type="match status" value="1"/>
</dbReference>
<dbReference type="NCBIfam" id="TIGR04060">
    <property type="entry name" value="formate_focA"/>
    <property type="match status" value="1"/>
</dbReference>
<proteinExistence type="inferred from homology"/>
<evidence type="ECO:0000256" key="7">
    <source>
        <dbReference type="ARBA" id="ARBA00023136"/>
    </source>
</evidence>
<evidence type="ECO:0000256" key="8">
    <source>
        <dbReference type="ARBA" id="ARBA00035914"/>
    </source>
</evidence>
<keyword evidence="4" id="KW-0997">Cell inner membrane</keyword>
<dbReference type="NCBIfam" id="TIGR00790">
    <property type="entry name" value="fnt"/>
    <property type="match status" value="1"/>
</dbReference>
<keyword evidence="6 11" id="KW-1133">Transmembrane helix</keyword>
<feature type="transmembrane region" description="Helical" evidence="11">
    <location>
        <begin position="162"/>
        <end position="184"/>
    </location>
</feature>
<evidence type="ECO:0000256" key="9">
    <source>
        <dbReference type="ARBA" id="ARBA00049660"/>
    </source>
</evidence>
<evidence type="ECO:0000256" key="1">
    <source>
        <dbReference type="ARBA" id="ARBA00004429"/>
    </source>
</evidence>
<evidence type="ECO:0000256" key="4">
    <source>
        <dbReference type="ARBA" id="ARBA00022519"/>
    </source>
</evidence>
<feature type="transmembrane region" description="Helical" evidence="11">
    <location>
        <begin position="196"/>
        <end position="224"/>
    </location>
</feature>
<dbReference type="PROSITE" id="PS01005">
    <property type="entry name" value="FORMATE_NITRITE_TP_1"/>
    <property type="match status" value="1"/>
</dbReference>
<feature type="transmembrane region" description="Helical" evidence="11">
    <location>
        <begin position="256"/>
        <end position="278"/>
    </location>
</feature>
<protein>
    <recommendedName>
        <fullName evidence="10">Formate transporter FocA</fullName>
    </recommendedName>
</protein>
<evidence type="ECO:0000256" key="6">
    <source>
        <dbReference type="ARBA" id="ARBA00022989"/>
    </source>
</evidence>
<sequence>MNTESNPFNALIPNAMADKAEEIGVIKATKNPIQSFYLAITAGVFIAIAFVFYTTVTVGSEAMPFGLSKLIGGLAFSLGLILVVICGGELFTSSVLTTIARASSRITTYQLIRNWIIVYLGNMLGTFFFVIMIWFAQQHMFGNGAWGVNALEISQHKLHHSFGQAVALGGLCNLMVCLAIWMTFSCRSVTDKIMVMMLPVSMFVACGFEHSIANMFMIPMGIVIKTFASSEFWLIAGHSPADFADLTITNFVINNLIPVTLGNIIGGGFFVGMTYWVIYRRPELKNKVNVQ</sequence>
<dbReference type="EMBL" id="JACHHU010000046">
    <property type="protein sequence ID" value="MBB6545061.1"/>
    <property type="molecule type" value="Genomic_DNA"/>
</dbReference>
<keyword evidence="5 11" id="KW-0812">Transmembrane</keyword>
<dbReference type="Gene3D" id="1.20.1080.10">
    <property type="entry name" value="Glycerol uptake facilitator protein"/>
    <property type="match status" value="1"/>
</dbReference>
<dbReference type="Pfam" id="PF01226">
    <property type="entry name" value="Form_Nir_trans"/>
    <property type="match status" value="1"/>
</dbReference>
<comment type="similarity">
    <text evidence="9">Belongs to the FNT transporter (TC 1.A.16) family.</text>
</comment>
<evidence type="ECO:0000256" key="11">
    <source>
        <dbReference type="SAM" id="Phobius"/>
    </source>
</evidence>
<name>A0A7X0NKL9_9GAMM</name>
<dbReference type="RefSeq" id="WP_184426723.1">
    <property type="nucleotide sequence ID" value="NZ_JACHHU010000046.1"/>
</dbReference>
<dbReference type="InterPro" id="IPR024002">
    <property type="entry name" value="For/NO2_transpt_CS"/>
</dbReference>
<reference evidence="12 13" key="1">
    <citation type="submission" date="2020-08" db="EMBL/GenBank/DDBJ databases">
        <title>Genomic Encyclopedia of Type Strains, Phase IV (KMG-IV): sequencing the most valuable type-strain genomes for metagenomic binning, comparative biology and taxonomic classification.</title>
        <authorList>
            <person name="Goeker M."/>
        </authorList>
    </citation>
    <scope>NUCLEOTIDE SEQUENCE [LARGE SCALE GENOMIC DNA]</scope>
    <source>
        <strain evidence="12 13">DSM 26287</strain>
    </source>
</reference>
<comment type="subcellular location">
    <subcellularLocation>
        <location evidence="1">Cell inner membrane</location>
        <topology evidence="1">Multi-pass membrane protein</topology>
    </subcellularLocation>
</comment>
<evidence type="ECO:0000256" key="5">
    <source>
        <dbReference type="ARBA" id="ARBA00022692"/>
    </source>
</evidence>
<organism evidence="12 13">
    <name type="scientific">Thalassotalea piscium</name>
    <dbReference type="NCBI Taxonomy" id="1230533"/>
    <lineage>
        <taxon>Bacteria</taxon>
        <taxon>Pseudomonadati</taxon>
        <taxon>Pseudomonadota</taxon>
        <taxon>Gammaproteobacteria</taxon>
        <taxon>Alteromonadales</taxon>
        <taxon>Colwelliaceae</taxon>
        <taxon>Thalassotalea</taxon>
    </lineage>
</organism>
<comment type="caution">
    <text evidence="12">The sequence shown here is derived from an EMBL/GenBank/DDBJ whole genome shotgun (WGS) entry which is preliminary data.</text>
</comment>